<dbReference type="EMBL" id="JAKWFO010000005">
    <property type="protein sequence ID" value="KAI9635796.1"/>
    <property type="molecule type" value="Genomic_DNA"/>
</dbReference>
<evidence type="ECO:0000313" key="3">
    <source>
        <dbReference type="EMBL" id="KAI9635796.1"/>
    </source>
</evidence>
<dbReference type="Proteomes" id="UP001164286">
    <property type="component" value="Unassembled WGS sequence"/>
</dbReference>
<feature type="compositionally biased region" description="Polar residues" evidence="1">
    <location>
        <begin position="344"/>
        <end position="354"/>
    </location>
</feature>
<feature type="compositionally biased region" description="Basic and acidic residues" evidence="1">
    <location>
        <begin position="500"/>
        <end position="519"/>
    </location>
</feature>
<feature type="region of interest" description="Disordered" evidence="1">
    <location>
        <begin position="500"/>
        <end position="703"/>
    </location>
</feature>
<sequence>MAADLSDPAIVAAIEAISDPVSPVSIIALTYHPTQEKTLSLVSTAFDPWVPHWQETINVHKAEPLFGYGIVAKGRPLREGGEKGVVLVYLPEEVTGVRRARAVVHSRALANKFPDYSAIITISHPSQITEEFVRDQVNYYNQPVPTPTSSPIKPRTPAQMGIGLGLGRPSGSTDESSRAASPSIRGIQPSSSSARSMDRPLPAPPAQPLDLPDNPRLSTPTPPRSSSPTGQRYASGPVEHQHSRKESLSSRFTKALPSFTKSHKDKPEQGSGGDSPKSPSRFDALTSGFGRGDNRRDGEQQHSPRMASGDGRFGHGREAEAVHSAHGQTAPSEQAGDGVDNGGSILSGSVQQPLASGPHSRGVHFESSDPTPASSSEWQVPDANAIQGPPRLQSLPEVTQAPPTGSMAAESLPPPPPPKALPTVPSPQGAGSTSPVAPTLNRLHTLGAIIPYSETESSSQHLHPNPTAAAVDPRSAAVGVTFPSSPTGAAALSTARAKQLDAETRMHDEFRRTEEERTRIRVNSGNRNAGIVRTPTPMQRREEGEDDDEEGLPYDRPDKDEMAEETRGSGGYAQDSSRYSGPPPDYHHQSHHANSAGAHEMPVPTVLVGEASRPLPAPPQNDASLEERHAEARNADEQRARAATEEQERAAAEADYNRREQEARRAALEADEREREERRQFDLLRAREKEERERREREAEDERLRAEEEEARRIKIEQERAAVAVQEAEAEQAKERARIQAEAEAQAEAMQAERERVRRVSDNREKLVKGKTGGGVMLTGHVTVQTTKSVTWRRRHFQLFPTELRLFKSDTDTTPIQIISLAAGTKVSQTYEESQVQGSFKILSAGNDGTGEDFFLFSDSVEDKEILLEGLNIALGQ</sequence>
<dbReference type="Gene3D" id="3.40.20.10">
    <property type="entry name" value="Severin"/>
    <property type="match status" value="1"/>
</dbReference>
<feature type="compositionally biased region" description="Basic and acidic residues" evidence="1">
    <location>
        <begin position="312"/>
        <end position="323"/>
    </location>
</feature>
<dbReference type="AlphaFoldDB" id="A0AA38H9A3"/>
<name>A0AA38H9A3_9TREE</name>
<feature type="compositionally biased region" description="Basic and acidic residues" evidence="1">
    <location>
        <begin position="625"/>
        <end position="703"/>
    </location>
</feature>
<feature type="domain" description="PH" evidence="2">
    <location>
        <begin position="775"/>
        <end position="876"/>
    </location>
</feature>
<keyword evidence="4" id="KW-1185">Reference proteome</keyword>
<reference evidence="3" key="1">
    <citation type="journal article" date="2022" name="G3 (Bethesda)">
        <title>High quality genome of the basidiomycete yeast Dioszegia hungarica PDD-24b-2 isolated from cloud water.</title>
        <authorList>
            <person name="Jarrige D."/>
            <person name="Haridas S."/>
            <person name="Bleykasten-Grosshans C."/>
            <person name="Joly M."/>
            <person name="Nadalig T."/>
            <person name="Sancelme M."/>
            <person name="Vuilleumier S."/>
            <person name="Grigoriev I.V."/>
            <person name="Amato P."/>
            <person name="Bringel F."/>
        </authorList>
    </citation>
    <scope>NUCLEOTIDE SEQUENCE</scope>
    <source>
        <strain evidence="3">PDD-24b-2</strain>
    </source>
</reference>
<accession>A0AA38H9A3</accession>
<feature type="compositionally biased region" description="Basic and acidic residues" evidence="1">
    <location>
        <begin position="239"/>
        <end position="248"/>
    </location>
</feature>
<feature type="compositionally biased region" description="Basic and acidic residues" evidence="1">
    <location>
        <begin position="553"/>
        <end position="567"/>
    </location>
</feature>
<feature type="compositionally biased region" description="Polar residues" evidence="1">
    <location>
        <begin position="170"/>
        <end position="180"/>
    </location>
</feature>
<dbReference type="PROSITE" id="PS50003">
    <property type="entry name" value="PH_DOMAIN"/>
    <property type="match status" value="1"/>
</dbReference>
<gene>
    <name evidence="3" type="ORF">MKK02DRAFT_44492</name>
</gene>
<feature type="compositionally biased region" description="Low complexity" evidence="1">
    <location>
        <begin position="208"/>
        <end position="219"/>
    </location>
</feature>
<protein>
    <recommendedName>
        <fullName evidence="2">PH domain-containing protein</fullName>
    </recommendedName>
</protein>
<dbReference type="InterPro" id="IPR011993">
    <property type="entry name" value="PH-like_dom_sf"/>
</dbReference>
<dbReference type="SUPFAM" id="SSF50729">
    <property type="entry name" value="PH domain-like"/>
    <property type="match status" value="1"/>
</dbReference>
<feature type="region of interest" description="Disordered" evidence="1">
    <location>
        <begin position="142"/>
        <end position="439"/>
    </location>
</feature>
<organism evidence="3 4">
    <name type="scientific">Dioszegia hungarica</name>
    <dbReference type="NCBI Taxonomy" id="4972"/>
    <lineage>
        <taxon>Eukaryota</taxon>
        <taxon>Fungi</taxon>
        <taxon>Dikarya</taxon>
        <taxon>Basidiomycota</taxon>
        <taxon>Agaricomycotina</taxon>
        <taxon>Tremellomycetes</taxon>
        <taxon>Tremellales</taxon>
        <taxon>Bulleribasidiaceae</taxon>
        <taxon>Dioszegia</taxon>
    </lineage>
</organism>
<dbReference type="Gene3D" id="2.30.29.30">
    <property type="entry name" value="Pleckstrin-homology domain (PH domain)/Phosphotyrosine-binding domain (PTB)"/>
    <property type="match status" value="1"/>
</dbReference>
<dbReference type="Pfam" id="PF00169">
    <property type="entry name" value="PH"/>
    <property type="match status" value="1"/>
</dbReference>
<evidence type="ECO:0000256" key="1">
    <source>
        <dbReference type="SAM" id="MobiDB-lite"/>
    </source>
</evidence>
<evidence type="ECO:0000313" key="4">
    <source>
        <dbReference type="Proteomes" id="UP001164286"/>
    </source>
</evidence>
<feature type="compositionally biased region" description="Polar residues" evidence="1">
    <location>
        <begin position="142"/>
        <end position="151"/>
    </location>
</feature>
<dbReference type="InterPro" id="IPR001849">
    <property type="entry name" value="PH_domain"/>
</dbReference>
<dbReference type="RefSeq" id="XP_052945573.1">
    <property type="nucleotide sequence ID" value="XM_053092950.1"/>
</dbReference>
<proteinExistence type="predicted"/>
<evidence type="ECO:0000259" key="2">
    <source>
        <dbReference type="PROSITE" id="PS50003"/>
    </source>
</evidence>
<dbReference type="InterPro" id="IPR029006">
    <property type="entry name" value="ADF-H/Gelsolin-like_dom_sf"/>
</dbReference>
<comment type="caution">
    <text evidence="3">The sequence shown here is derived from an EMBL/GenBank/DDBJ whole genome shotgun (WGS) entry which is preliminary data.</text>
</comment>
<dbReference type="GeneID" id="77732155"/>
<feature type="compositionally biased region" description="Polar residues" evidence="1">
    <location>
        <begin position="368"/>
        <end position="378"/>
    </location>
</feature>
<feature type="compositionally biased region" description="Basic and acidic residues" evidence="1">
    <location>
        <begin position="292"/>
        <end position="302"/>
    </location>
</feature>